<keyword evidence="12" id="KW-0443">Lipid metabolism</keyword>
<sequence>MQGIKSFAKYSLVFLSGIGFQQIYSNKKVNLMEAIDAKTSQFREYLNEHKFIYPKIYDSYLNFWNKDHFLEKLILKESNGLLHYKIFFPEEFLENIFKEDSQQTVEEKLKYCKMSCVFTASSSLQGHMDIVHGGFLATIIDNLYGQLGTLSNDLKPCATANLNINYKKPVKVGEEYIIKLEVSKIDGRKVYITAQIEDHKGQIHIESTALMISVNWGTSSWKKMFTHLHNISKLNENPIEKQQNLILQKDSNLINPEYMLNKEYLKLERPMSRLYDLFIPY</sequence>
<dbReference type="GO" id="GO:0006631">
    <property type="term" value="P:fatty acid metabolic process"/>
    <property type="evidence" value="ECO:0007669"/>
    <property type="project" value="UniProtKB-KW"/>
</dbReference>
<dbReference type="KEGG" id="tet:TTHERM_00310740"/>
<keyword evidence="14" id="KW-0472">Membrane</keyword>
<evidence type="ECO:0000313" key="28">
    <source>
        <dbReference type="EMBL" id="EAS00900.1"/>
    </source>
</evidence>
<comment type="catalytic activity">
    <reaction evidence="16">
        <text>(5Z,8Z,11Z,14Z)-eicosatetraenoyl-CoA + H2O = (5Z,8Z,11Z,14Z)-eicosatetraenoate + CoA + H(+)</text>
        <dbReference type="Rhea" id="RHEA:40151"/>
        <dbReference type="ChEBI" id="CHEBI:15377"/>
        <dbReference type="ChEBI" id="CHEBI:15378"/>
        <dbReference type="ChEBI" id="CHEBI:32395"/>
        <dbReference type="ChEBI" id="CHEBI:57287"/>
        <dbReference type="ChEBI" id="CHEBI:57368"/>
    </reaction>
    <physiologicalReaction direction="left-to-right" evidence="16">
        <dbReference type="Rhea" id="RHEA:40152"/>
    </physiologicalReaction>
</comment>
<dbReference type="STRING" id="312017.I7MG26"/>
<comment type="catalytic activity">
    <reaction evidence="24">
        <text>decanoyl-CoA + H2O = decanoate + CoA + H(+)</text>
        <dbReference type="Rhea" id="RHEA:40059"/>
        <dbReference type="ChEBI" id="CHEBI:15377"/>
        <dbReference type="ChEBI" id="CHEBI:15378"/>
        <dbReference type="ChEBI" id="CHEBI:27689"/>
        <dbReference type="ChEBI" id="CHEBI:57287"/>
        <dbReference type="ChEBI" id="CHEBI:61430"/>
    </reaction>
    <physiologicalReaction direction="left-to-right" evidence="24">
        <dbReference type="Rhea" id="RHEA:40060"/>
    </physiologicalReaction>
</comment>
<evidence type="ECO:0000256" key="18">
    <source>
        <dbReference type="ARBA" id="ARBA00038456"/>
    </source>
</evidence>
<name>I7MG26_TETTS</name>
<evidence type="ECO:0000256" key="9">
    <source>
        <dbReference type="ARBA" id="ARBA00022801"/>
    </source>
</evidence>
<gene>
    <name evidence="28" type="ORF">TTHERM_00310740</name>
</gene>
<evidence type="ECO:0000256" key="5">
    <source>
        <dbReference type="ARBA" id="ARBA00022475"/>
    </source>
</evidence>
<comment type="catalytic activity">
    <reaction evidence="26">
        <text>tetradecanoyl-CoA + H2O = tetradecanoate + CoA + H(+)</text>
        <dbReference type="Rhea" id="RHEA:40119"/>
        <dbReference type="ChEBI" id="CHEBI:15377"/>
        <dbReference type="ChEBI" id="CHEBI:15378"/>
        <dbReference type="ChEBI" id="CHEBI:30807"/>
        <dbReference type="ChEBI" id="CHEBI:57287"/>
        <dbReference type="ChEBI" id="CHEBI:57385"/>
    </reaction>
    <physiologicalReaction direction="left-to-right" evidence="26">
        <dbReference type="Rhea" id="RHEA:40120"/>
    </physiologicalReaction>
</comment>
<evidence type="ECO:0000256" key="2">
    <source>
        <dbReference type="ARBA" id="ARBA00004569"/>
    </source>
</evidence>
<reference evidence="29" key="1">
    <citation type="journal article" date="2006" name="PLoS Biol.">
        <title>Macronuclear genome sequence of the ciliate Tetrahymena thermophila, a model eukaryote.</title>
        <authorList>
            <person name="Eisen J.A."/>
            <person name="Coyne R.S."/>
            <person name="Wu M."/>
            <person name="Wu D."/>
            <person name="Thiagarajan M."/>
            <person name="Wortman J.R."/>
            <person name="Badger J.H."/>
            <person name="Ren Q."/>
            <person name="Amedeo P."/>
            <person name="Jones K.M."/>
            <person name="Tallon L.J."/>
            <person name="Delcher A.L."/>
            <person name="Salzberg S.L."/>
            <person name="Silva J.C."/>
            <person name="Haas B.J."/>
            <person name="Majoros W.H."/>
            <person name="Farzad M."/>
            <person name="Carlton J.M."/>
            <person name="Smith R.K. Jr."/>
            <person name="Garg J."/>
            <person name="Pearlman R.E."/>
            <person name="Karrer K.M."/>
            <person name="Sun L."/>
            <person name="Manning G."/>
            <person name="Elde N.C."/>
            <person name="Turkewitz A.P."/>
            <person name="Asai D.J."/>
            <person name="Wilkes D.E."/>
            <person name="Wang Y."/>
            <person name="Cai H."/>
            <person name="Collins K."/>
            <person name="Stewart B.A."/>
            <person name="Lee S.R."/>
            <person name="Wilamowska K."/>
            <person name="Weinberg Z."/>
            <person name="Ruzzo W.L."/>
            <person name="Wloga D."/>
            <person name="Gaertig J."/>
            <person name="Frankel J."/>
            <person name="Tsao C.-C."/>
            <person name="Gorovsky M.A."/>
            <person name="Keeling P.J."/>
            <person name="Waller R.F."/>
            <person name="Patron N.J."/>
            <person name="Cherry J.M."/>
            <person name="Stover N.A."/>
            <person name="Krieger C.J."/>
            <person name="del Toro C."/>
            <person name="Ryder H.F."/>
            <person name="Williamson S.C."/>
            <person name="Barbeau R.A."/>
            <person name="Hamilton E.P."/>
            <person name="Orias E."/>
        </authorList>
    </citation>
    <scope>NUCLEOTIDE SEQUENCE [LARGE SCALE GENOMIC DNA]</scope>
    <source>
        <strain evidence="29">SB210</strain>
    </source>
</reference>
<evidence type="ECO:0000256" key="12">
    <source>
        <dbReference type="ARBA" id="ARBA00023098"/>
    </source>
</evidence>
<keyword evidence="9" id="KW-0378">Hydrolase</keyword>
<comment type="catalytic activity">
    <reaction evidence="22">
        <text>octanoyl-CoA + H2O = octanoate + CoA + H(+)</text>
        <dbReference type="Rhea" id="RHEA:30143"/>
        <dbReference type="ChEBI" id="CHEBI:15377"/>
        <dbReference type="ChEBI" id="CHEBI:15378"/>
        <dbReference type="ChEBI" id="CHEBI:25646"/>
        <dbReference type="ChEBI" id="CHEBI:57287"/>
        <dbReference type="ChEBI" id="CHEBI:57386"/>
    </reaction>
    <physiologicalReaction direction="left-to-right" evidence="22">
        <dbReference type="Rhea" id="RHEA:30144"/>
    </physiologicalReaction>
</comment>
<evidence type="ECO:0000256" key="7">
    <source>
        <dbReference type="ARBA" id="ARBA00022703"/>
    </source>
</evidence>
<evidence type="ECO:0000256" key="23">
    <source>
        <dbReference type="ARBA" id="ARBA00047734"/>
    </source>
</evidence>
<dbReference type="PANTHER" id="PTHR12418">
    <property type="entry name" value="ACYL-COENZYME A THIOESTERASE THEM4"/>
    <property type="match status" value="1"/>
</dbReference>
<evidence type="ECO:0000256" key="11">
    <source>
        <dbReference type="ARBA" id="ARBA00022946"/>
    </source>
</evidence>
<dbReference type="GeneID" id="7840984"/>
<dbReference type="InParanoid" id="I7MG26"/>
<evidence type="ECO:0000256" key="17">
    <source>
        <dbReference type="ARBA" id="ARBA00037002"/>
    </source>
</evidence>
<evidence type="ECO:0000256" key="3">
    <source>
        <dbReference type="ARBA" id="ARBA00004632"/>
    </source>
</evidence>
<dbReference type="AlphaFoldDB" id="I7MG26"/>
<keyword evidence="8" id="KW-0999">Mitochondrion inner membrane</keyword>
<keyword evidence="6" id="KW-0963">Cytoplasm</keyword>
<dbReference type="OrthoDB" id="506431at2759"/>
<evidence type="ECO:0000256" key="16">
    <source>
        <dbReference type="ARBA" id="ARBA00035852"/>
    </source>
</evidence>
<dbReference type="GO" id="GO:0005758">
    <property type="term" value="C:mitochondrial intermembrane space"/>
    <property type="evidence" value="ECO:0007669"/>
    <property type="project" value="UniProtKB-SubCell"/>
</dbReference>
<dbReference type="Proteomes" id="UP000009168">
    <property type="component" value="Unassembled WGS sequence"/>
</dbReference>
<evidence type="ECO:0000256" key="15">
    <source>
        <dbReference type="ARBA" id="ARBA00023273"/>
    </source>
</evidence>
<comment type="subcellular location">
    <subcellularLocation>
        <location evidence="3">Cell projection</location>
        <location evidence="3">Ruffle membrane</location>
    </subcellularLocation>
    <subcellularLocation>
        <location evidence="1">Cytoplasm</location>
    </subcellularLocation>
    <subcellularLocation>
        <location evidence="4">Mitochondrion inner membrane</location>
        <topology evidence="4">Peripheral membrane protein</topology>
    </subcellularLocation>
    <subcellularLocation>
        <location evidence="2">Mitochondrion intermembrane space</location>
    </subcellularLocation>
</comment>
<evidence type="ECO:0000256" key="6">
    <source>
        <dbReference type="ARBA" id="ARBA00022490"/>
    </source>
</evidence>
<evidence type="ECO:0000256" key="25">
    <source>
        <dbReference type="ARBA" id="ARBA00048074"/>
    </source>
</evidence>
<comment type="catalytic activity">
    <reaction evidence="25">
        <text>dodecanoyl-CoA + H2O = dodecanoate + CoA + H(+)</text>
        <dbReference type="Rhea" id="RHEA:30135"/>
        <dbReference type="ChEBI" id="CHEBI:15377"/>
        <dbReference type="ChEBI" id="CHEBI:15378"/>
        <dbReference type="ChEBI" id="CHEBI:18262"/>
        <dbReference type="ChEBI" id="CHEBI:57287"/>
        <dbReference type="ChEBI" id="CHEBI:57375"/>
    </reaction>
    <physiologicalReaction direction="left-to-right" evidence="25">
        <dbReference type="Rhea" id="RHEA:30136"/>
    </physiologicalReaction>
</comment>
<evidence type="ECO:0000256" key="26">
    <source>
        <dbReference type="ARBA" id="ARBA00048180"/>
    </source>
</evidence>
<evidence type="ECO:0000256" key="1">
    <source>
        <dbReference type="ARBA" id="ARBA00004496"/>
    </source>
</evidence>
<keyword evidence="5" id="KW-1003">Cell membrane</keyword>
<evidence type="ECO:0000259" key="27">
    <source>
        <dbReference type="Pfam" id="PF03061"/>
    </source>
</evidence>
<dbReference type="SUPFAM" id="SSF54637">
    <property type="entry name" value="Thioesterase/thiol ester dehydrase-isomerase"/>
    <property type="match status" value="1"/>
</dbReference>
<feature type="domain" description="Thioesterase" evidence="27">
    <location>
        <begin position="130"/>
        <end position="201"/>
    </location>
</feature>
<evidence type="ECO:0000256" key="4">
    <source>
        <dbReference type="ARBA" id="ARBA00004637"/>
    </source>
</evidence>
<evidence type="ECO:0000256" key="13">
    <source>
        <dbReference type="ARBA" id="ARBA00023128"/>
    </source>
</evidence>
<dbReference type="GO" id="GO:0016787">
    <property type="term" value="F:hydrolase activity"/>
    <property type="evidence" value="ECO:0007669"/>
    <property type="project" value="UniProtKB-KW"/>
</dbReference>
<dbReference type="OMA" id="IMHSSPD"/>
<dbReference type="GO" id="GO:0032587">
    <property type="term" value="C:ruffle membrane"/>
    <property type="evidence" value="ECO:0007669"/>
    <property type="project" value="UniProtKB-SubCell"/>
</dbReference>
<organism evidence="28 29">
    <name type="scientific">Tetrahymena thermophila (strain SB210)</name>
    <dbReference type="NCBI Taxonomy" id="312017"/>
    <lineage>
        <taxon>Eukaryota</taxon>
        <taxon>Sar</taxon>
        <taxon>Alveolata</taxon>
        <taxon>Ciliophora</taxon>
        <taxon>Intramacronucleata</taxon>
        <taxon>Oligohymenophorea</taxon>
        <taxon>Hymenostomatida</taxon>
        <taxon>Tetrahymenina</taxon>
        <taxon>Tetrahymenidae</taxon>
        <taxon>Tetrahymena</taxon>
    </lineage>
</organism>
<dbReference type="PANTHER" id="PTHR12418:SF19">
    <property type="entry name" value="ACYL-COENZYME A THIOESTERASE THEM4"/>
    <property type="match status" value="1"/>
</dbReference>
<keyword evidence="13" id="KW-0496">Mitochondrion</keyword>
<dbReference type="RefSeq" id="XP_001021146.1">
    <property type="nucleotide sequence ID" value="XM_001021146.1"/>
</dbReference>
<protein>
    <recommendedName>
        <fullName evidence="20">Acyl-coenzyme A thioesterase THEM4</fullName>
        <ecNumber evidence="19">3.1.2.2</ecNumber>
    </recommendedName>
    <alternativeName>
        <fullName evidence="21">Thioesterase superfamily member 4</fullName>
    </alternativeName>
</protein>
<dbReference type="eggNOG" id="KOG4781">
    <property type="taxonomic scope" value="Eukaryota"/>
</dbReference>
<dbReference type="CDD" id="cd03443">
    <property type="entry name" value="PaaI_thioesterase"/>
    <property type="match status" value="1"/>
</dbReference>
<dbReference type="InterPro" id="IPR006683">
    <property type="entry name" value="Thioestr_dom"/>
</dbReference>
<evidence type="ECO:0000256" key="21">
    <source>
        <dbReference type="ARBA" id="ARBA00043210"/>
    </source>
</evidence>
<keyword evidence="10" id="KW-0276">Fatty acid metabolism</keyword>
<comment type="catalytic activity">
    <reaction evidence="17">
        <text>(9Z)-octadecenoyl-CoA + H2O = (9Z)-octadecenoate + CoA + H(+)</text>
        <dbReference type="Rhea" id="RHEA:40139"/>
        <dbReference type="ChEBI" id="CHEBI:15377"/>
        <dbReference type="ChEBI" id="CHEBI:15378"/>
        <dbReference type="ChEBI" id="CHEBI:30823"/>
        <dbReference type="ChEBI" id="CHEBI:57287"/>
        <dbReference type="ChEBI" id="CHEBI:57387"/>
    </reaction>
    <physiologicalReaction direction="left-to-right" evidence="17">
        <dbReference type="Rhea" id="RHEA:40140"/>
    </physiologicalReaction>
</comment>
<keyword evidence="11" id="KW-0809">Transit peptide</keyword>
<dbReference type="EMBL" id="GG662608">
    <property type="protein sequence ID" value="EAS00900.1"/>
    <property type="molecule type" value="Genomic_DNA"/>
</dbReference>
<comment type="catalytic activity">
    <reaction evidence="23">
        <text>hexadecanoyl-CoA + H2O = hexadecanoate + CoA + H(+)</text>
        <dbReference type="Rhea" id="RHEA:16645"/>
        <dbReference type="ChEBI" id="CHEBI:7896"/>
        <dbReference type="ChEBI" id="CHEBI:15377"/>
        <dbReference type="ChEBI" id="CHEBI:15378"/>
        <dbReference type="ChEBI" id="CHEBI:57287"/>
        <dbReference type="ChEBI" id="CHEBI:57379"/>
        <dbReference type="EC" id="3.1.2.2"/>
    </reaction>
    <physiologicalReaction direction="left-to-right" evidence="23">
        <dbReference type="Rhea" id="RHEA:16646"/>
    </physiologicalReaction>
</comment>
<evidence type="ECO:0000256" key="10">
    <source>
        <dbReference type="ARBA" id="ARBA00022832"/>
    </source>
</evidence>
<proteinExistence type="inferred from homology"/>
<dbReference type="EC" id="3.1.2.2" evidence="19"/>
<evidence type="ECO:0000256" key="24">
    <source>
        <dbReference type="ARBA" id="ARBA00047969"/>
    </source>
</evidence>
<keyword evidence="29" id="KW-1185">Reference proteome</keyword>
<dbReference type="Pfam" id="PF03061">
    <property type="entry name" value="4HBT"/>
    <property type="match status" value="1"/>
</dbReference>
<dbReference type="Gene3D" id="3.10.129.10">
    <property type="entry name" value="Hotdog Thioesterase"/>
    <property type="match status" value="1"/>
</dbReference>
<keyword evidence="7" id="KW-0053">Apoptosis</keyword>
<dbReference type="GO" id="GO:0005743">
    <property type="term" value="C:mitochondrial inner membrane"/>
    <property type="evidence" value="ECO:0007669"/>
    <property type="project" value="UniProtKB-SubCell"/>
</dbReference>
<evidence type="ECO:0000256" key="19">
    <source>
        <dbReference type="ARBA" id="ARBA00038848"/>
    </source>
</evidence>
<keyword evidence="15" id="KW-0966">Cell projection</keyword>
<dbReference type="HOGENOM" id="CLU_1158292_0_0_1"/>
<accession>I7MG26</accession>
<evidence type="ECO:0000313" key="29">
    <source>
        <dbReference type="Proteomes" id="UP000009168"/>
    </source>
</evidence>
<dbReference type="InterPro" id="IPR029069">
    <property type="entry name" value="HotDog_dom_sf"/>
</dbReference>
<dbReference type="InterPro" id="IPR052365">
    <property type="entry name" value="THEM4/THEM5_acyl-CoA_thioest"/>
</dbReference>
<evidence type="ECO:0000256" key="22">
    <source>
        <dbReference type="ARBA" id="ARBA00047588"/>
    </source>
</evidence>
<evidence type="ECO:0000256" key="20">
    <source>
        <dbReference type="ARBA" id="ARBA00040123"/>
    </source>
</evidence>
<evidence type="ECO:0000256" key="14">
    <source>
        <dbReference type="ARBA" id="ARBA00023136"/>
    </source>
</evidence>
<evidence type="ECO:0000256" key="8">
    <source>
        <dbReference type="ARBA" id="ARBA00022792"/>
    </source>
</evidence>
<comment type="similarity">
    <text evidence="18">Belongs to the THEM4/THEM5 thioesterase family.</text>
</comment>